<dbReference type="Proteomes" id="UP000034032">
    <property type="component" value="Unassembled WGS sequence"/>
</dbReference>
<feature type="compositionally biased region" description="Basic and acidic residues" evidence="1">
    <location>
        <begin position="1"/>
        <end position="13"/>
    </location>
</feature>
<feature type="region of interest" description="Disordered" evidence="1">
    <location>
        <begin position="1"/>
        <end position="55"/>
    </location>
</feature>
<proteinExistence type="predicted"/>
<dbReference type="EMBL" id="LCJR01000008">
    <property type="protein sequence ID" value="KKT82369.1"/>
    <property type="molecule type" value="Genomic_DNA"/>
</dbReference>
<evidence type="ECO:0000256" key="1">
    <source>
        <dbReference type="SAM" id="MobiDB-lite"/>
    </source>
</evidence>
<dbReference type="AlphaFoldDB" id="A0A0G1NDU1"/>
<organism evidence="2 3">
    <name type="scientific">Candidatus Yanofskybacteria bacterium GW2011_GWA2_44_9</name>
    <dbReference type="NCBI Taxonomy" id="1619025"/>
    <lineage>
        <taxon>Bacteria</taxon>
        <taxon>Candidatus Yanofskyibacteriota</taxon>
    </lineage>
</organism>
<protein>
    <submittedName>
        <fullName evidence="2">Uncharacterized protein</fullName>
    </submittedName>
</protein>
<evidence type="ECO:0000313" key="2">
    <source>
        <dbReference type="EMBL" id="KKT82369.1"/>
    </source>
</evidence>
<name>A0A0G1NDU1_9BACT</name>
<reference evidence="2 3" key="1">
    <citation type="journal article" date="2015" name="Nature">
        <title>rRNA introns, odd ribosomes, and small enigmatic genomes across a large radiation of phyla.</title>
        <authorList>
            <person name="Brown C.T."/>
            <person name="Hug L.A."/>
            <person name="Thomas B.C."/>
            <person name="Sharon I."/>
            <person name="Castelle C.J."/>
            <person name="Singh A."/>
            <person name="Wilkins M.J."/>
            <person name="Williams K.H."/>
            <person name="Banfield J.F."/>
        </authorList>
    </citation>
    <scope>NUCLEOTIDE SEQUENCE [LARGE SCALE GENOMIC DNA]</scope>
</reference>
<comment type="caution">
    <text evidence="2">The sequence shown here is derived from an EMBL/GenBank/DDBJ whole genome shotgun (WGS) entry which is preliminary data.</text>
</comment>
<evidence type="ECO:0000313" key="3">
    <source>
        <dbReference type="Proteomes" id="UP000034032"/>
    </source>
</evidence>
<gene>
    <name evidence="2" type="ORF">UW79_C0008G0033</name>
</gene>
<feature type="compositionally biased region" description="Basic and acidic residues" evidence="1">
    <location>
        <begin position="41"/>
        <end position="55"/>
    </location>
</feature>
<accession>A0A0G1NDU1</accession>
<sequence>MELQEPKQKHPTETETEEELREEMKTNPVCDTCGGPHKTSRHELFGDTEKLKENK</sequence>